<feature type="compositionally biased region" description="Polar residues" evidence="2">
    <location>
        <begin position="172"/>
        <end position="183"/>
    </location>
</feature>
<evidence type="ECO:0000256" key="2">
    <source>
        <dbReference type="SAM" id="MobiDB-lite"/>
    </source>
</evidence>
<feature type="region of interest" description="Disordered" evidence="2">
    <location>
        <begin position="786"/>
        <end position="811"/>
    </location>
</feature>
<gene>
    <name evidence="3" type="ORF">HYFRA_00000850</name>
</gene>
<dbReference type="AlphaFoldDB" id="A0A9N9KU83"/>
<feature type="region of interest" description="Disordered" evidence="2">
    <location>
        <begin position="435"/>
        <end position="467"/>
    </location>
</feature>
<keyword evidence="4" id="KW-1185">Reference proteome</keyword>
<feature type="compositionally biased region" description="Acidic residues" evidence="2">
    <location>
        <begin position="1097"/>
        <end position="1106"/>
    </location>
</feature>
<feature type="coiled-coil region" evidence="1">
    <location>
        <begin position="816"/>
        <end position="916"/>
    </location>
</feature>
<feature type="region of interest" description="Disordered" evidence="2">
    <location>
        <begin position="1049"/>
        <end position="1106"/>
    </location>
</feature>
<dbReference type="PANTHER" id="PTHR18937">
    <property type="entry name" value="STRUCTURAL MAINTENANCE OF CHROMOSOMES SMC FAMILY MEMBER"/>
    <property type="match status" value="1"/>
</dbReference>
<protein>
    <submittedName>
        <fullName evidence="3">Uncharacterized protein</fullName>
    </submittedName>
</protein>
<comment type="caution">
    <text evidence="3">The sequence shown here is derived from an EMBL/GenBank/DDBJ whole genome shotgun (WGS) entry which is preliminary data.</text>
</comment>
<accession>A0A9N9KU83</accession>
<feature type="coiled-coil region" evidence="1">
    <location>
        <begin position="617"/>
        <end position="644"/>
    </location>
</feature>
<evidence type="ECO:0000313" key="3">
    <source>
        <dbReference type="EMBL" id="CAG8952112.1"/>
    </source>
</evidence>
<feature type="compositionally biased region" description="Polar residues" evidence="2">
    <location>
        <begin position="787"/>
        <end position="811"/>
    </location>
</feature>
<sequence>MKIWRYLVAKCDRRFLALIPTKIQPRLASDYTLPTGTITITFAFTLYPLPSFTPKIKLFTIMSGSPPHRDHRSQPRGSGSGSYYRDRDRGSLDSYDSYKPQNNSSSPLLPNRRERSPPRRERSPPRASRYERSDIRPQRDRQSGADRRDSRSPERPRPLTKEPNEPTPRTPVPSTDEPQTSKANPLPPSLPMKLSIAGERQIPKTGPLPPPLPTNPSTIEDSQIPKTGPLPPLLSKKPSIAGERQIPKPGPPTPVISTKTSIADVTPDAIKQASQALSLTLSETLAQLCNSNIGIMTSILEKQKFEQLQKDAKSPSSNPKILNPHGARFPAMERRAKKNANESDMKWKSICATLEQRQATLKSDCERIAANIVPKLLAATQDLQPKAQNDDTIYKDELENLSKRCDTLDTELTAQKGSLANVNTIASNVLNAYKSQDENSKSSAENQKSELSELRRQQKESLEKSSELEKRLVRAEEIIRNHSTIETKISETESSLSELRARQNQAEEVVSKHKSKFEEHFKDFSNFQHQAGKQISERKSAGTQANAQQSLDALNGLSGRVDVLERNQAVHSAAVEGYSTRVDTLLDQVGDLLSGQGSDSTRLTDLFDKVQGVSVWQKEVNLKLAATKEELKKLDAEVASVQGVSQTGVSTWQREISSKFATAATKEDLQKVNAKMTGLQGISTWQSEINSKLATVPTRKELKEVEDKAAATAKLLDNLAHKSSTEIQSVKTSVYSSVNGQSKTLDTLKGQMASQEKKASLNDDSLRMENFTNELADVKKDIERLKSQSQERSQSTTARVPTENTTSQRPNATSFKAALEDANDAVQAQFEALEDTFGEEVNKLKETCKALENDFTRLKEAEVSGGEVNKLKATCKALENEITKLKEAILPSSMQLQKLEGQIDQHGNQFSQLIESTNQLKESTDYLRDSCQANGHAFVNLESRYNNLTTGDIYQAIAHAFSEDMYPKFAQFPEYAKYVEQLHMRTLALESVPTRSVLDDLSLTVDQIRTRLGELETTTQEGIDQHRNEVRTQLDSFKVVMASKLARIKNVNDDTPEENDQDAPSNGIHGGRKRFPTQSPGPSLSNGTRKKQKVAPEESEEQSELD</sequence>
<feature type="compositionally biased region" description="Basic and acidic residues" evidence="2">
    <location>
        <begin position="111"/>
        <end position="164"/>
    </location>
</feature>
<feature type="compositionally biased region" description="Basic and acidic residues" evidence="2">
    <location>
        <begin position="447"/>
        <end position="467"/>
    </location>
</feature>
<reference evidence="3" key="1">
    <citation type="submission" date="2021-07" db="EMBL/GenBank/DDBJ databases">
        <authorList>
            <person name="Durling M."/>
        </authorList>
    </citation>
    <scope>NUCLEOTIDE SEQUENCE</scope>
</reference>
<evidence type="ECO:0000256" key="1">
    <source>
        <dbReference type="SAM" id="Coils"/>
    </source>
</evidence>
<proteinExistence type="predicted"/>
<name>A0A9N9KU83_9HELO</name>
<dbReference type="Gene3D" id="1.10.287.1490">
    <property type="match status" value="1"/>
</dbReference>
<feature type="region of interest" description="Disordered" evidence="2">
    <location>
        <begin position="63"/>
        <end position="254"/>
    </location>
</feature>
<dbReference type="Proteomes" id="UP000696280">
    <property type="component" value="Unassembled WGS sequence"/>
</dbReference>
<organism evidence="3 4">
    <name type="scientific">Hymenoscyphus fraxineus</name>
    <dbReference type="NCBI Taxonomy" id="746836"/>
    <lineage>
        <taxon>Eukaryota</taxon>
        <taxon>Fungi</taxon>
        <taxon>Dikarya</taxon>
        <taxon>Ascomycota</taxon>
        <taxon>Pezizomycotina</taxon>
        <taxon>Leotiomycetes</taxon>
        <taxon>Helotiales</taxon>
        <taxon>Helotiaceae</taxon>
        <taxon>Hymenoscyphus</taxon>
    </lineage>
</organism>
<dbReference type="EMBL" id="CAJVRL010000045">
    <property type="protein sequence ID" value="CAG8952112.1"/>
    <property type="molecule type" value="Genomic_DNA"/>
</dbReference>
<dbReference type="OrthoDB" id="3438382at2759"/>
<feature type="compositionally biased region" description="Polar residues" evidence="2">
    <location>
        <begin position="1076"/>
        <end position="1087"/>
    </location>
</feature>
<keyword evidence="1" id="KW-0175">Coiled coil</keyword>
<evidence type="ECO:0000313" key="4">
    <source>
        <dbReference type="Proteomes" id="UP000696280"/>
    </source>
</evidence>